<keyword evidence="3" id="KW-1185">Reference proteome</keyword>
<accession>R0L5H2</accession>
<feature type="region of interest" description="Disordered" evidence="1">
    <location>
        <begin position="1"/>
        <end position="20"/>
    </location>
</feature>
<feature type="region of interest" description="Disordered" evidence="1">
    <location>
        <begin position="136"/>
        <end position="159"/>
    </location>
</feature>
<dbReference type="AlphaFoldDB" id="R0L5H2"/>
<dbReference type="Proteomes" id="UP000296049">
    <property type="component" value="Unassembled WGS sequence"/>
</dbReference>
<reference evidence="3" key="1">
    <citation type="journal article" date="2013" name="Nat. Genet.">
        <title>The duck genome and transcriptome provide insight into an avian influenza virus reservoir species.</title>
        <authorList>
            <person name="Huang Y."/>
            <person name="Li Y."/>
            <person name="Burt D.W."/>
            <person name="Chen H."/>
            <person name="Zhang Y."/>
            <person name="Qian W."/>
            <person name="Kim H."/>
            <person name="Gan S."/>
            <person name="Zhao Y."/>
            <person name="Li J."/>
            <person name="Yi K."/>
            <person name="Feng H."/>
            <person name="Zhu P."/>
            <person name="Li B."/>
            <person name="Liu Q."/>
            <person name="Fairley S."/>
            <person name="Magor K.E."/>
            <person name="Du Z."/>
            <person name="Hu X."/>
            <person name="Goodman L."/>
            <person name="Tafer H."/>
            <person name="Vignal A."/>
            <person name="Lee T."/>
            <person name="Kim K.W."/>
            <person name="Sheng Z."/>
            <person name="An Y."/>
            <person name="Searle S."/>
            <person name="Herrero J."/>
            <person name="Groenen M.A."/>
            <person name="Crooijmans R.P."/>
            <person name="Faraut T."/>
            <person name="Cai Q."/>
            <person name="Webster R.G."/>
            <person name="Aldridge J.R."/>
            <person name="Warren W.C."/>
            <person name="Bartschat S."/>
            <person name="Kehr S."/>
            <person name="Marz M."/>
            <person name="Stadler P.F."/>
            <person name="Smith J."/>
            <person name="Kraus R.H."/>
            <person name="Zhao Y."/>
            <person name="Ren L."/>
            <person name="Fei J."/>
            <person name="Morisson M."/>
            <person name="Kaiser P."/>
            <person name="Griffin D.K."/>
            <person name="Rao M."/>
            <person name="Pitel F."/>
            <person name="Wang J."/>
            <person name="Li N."/>
        </authorList>
    </citation>
    <scope>NUCLEOTIDE SEQUENCE [LARGE SCALE GENOMIC DNA]</scope>
</reference>
<dbReference type="EMBL" id="KB743154">
    <property type="protein sequence ID" value="EOB00829.1"/>
    <property type="molecule type" value="Genomic_DNA"/>
</dbReference>
<proteinExistence type="predicted"/>
<organism evidence="2 3">
    <name type="scientific">Anas platyrhynchos</name>
    <name type="common">Mallard</name>
    <name type="synonym">Anas boschas</name>
    <dbReference type="NCBI Taxonomy" id="8839"/>
    <lineage>
        <taxon>Eukaryota</taxon>
        <taxon>Metazoa</taxon>
        <taxon>Chordata</taxon>
        <taxon>Craniata</taxon>
        <taxon>Vertebrata</taxon>
        <taxon>Euteleostomi</taxon>
        <taxon>Archelosauria</taxon>
        <taxon>Archosauria</taxon>
        <taxon>Dinosauria</taxon>
        <taxon>Saurischia</taxon>
        <taxon>Theropoda</taxon>
        <taxon>Coelurosauria</taxon>
        <taxon>Aves</taxon>
        <taxon>Neognathae</taxon>
        <taxon>Galloanserae</taxon>
        <taxon>Anseriformes</taxon>
        <taxon>Anatidae</taxon>
        <taxon>Anatinae</taxon>
        <taxon>Anas</taxon>
    </lineage>
</organism>
<evidence type="ECO:0000313" key="2">
    <source>
        <dbReference type="EMBL" id="EOB00829.1"/>
    </source>
</evidence>
<name>R0L5H2_ANAPL</name>
<protein>
    <submittedName>
        <fullName evidence="2">Uncharacterized protein</fullName>
    </submittedName>
</protein>
<evidence type="ECO:0000256" key="1">
    <source>
        <dbReference type="SAM" id="MobiDB-lite"/>
    </source>
</evidence>
<gene>
    <name evidence="2" type="ORF">Anapl_12828</name>
</gene>
<sequence length="159" mass="17782">MTALDSCDPLTDGSQDYKQPSVVPNLSARLEQDAPVPEASSHQQKHSFYKDQFIIIASQPLLCKAEDNICYSFTEMFSVVLFSYLLADLGYLQQAVQVTDGDSLPDFLSVVLEDKCPQQLRSRKFYTRHFSSLAPEENHAVPTENHGVVPPTSSKQARE</sequence>
<evidence type="ECO:0000313" key="3">
    <source>
        <dbReference type="Proteomes" id="UP000296049"/>
    </source>
</evidence>